<evidence type="ECO:0000256" key="2">
    <source>
        <dbReference type="ARBA" id="ARBA00007534"/>
    </source>
</evidence>
<comment type="catalytic activity">
    <reaction evidence="9">
        <text>cutin + H2O = cutin monomers.</text>
        <dbReference type="EC" id="3.1.1.74"/>
    </reaction>
</comment>
<reference evidence="15" key="2">
    <citation type="submission" date="2020-04" db="EMBL/GenBank/DDBJ databases">
        <authorList>
            <consortium name="NCBI Genome Project"/>
        </authorList>
    </citation>
    <scope>NUCLEOTIDE SEQUENCE</scope>
    <source>
        <strain evidence="15">CBS 781.70</strain>
    </source>
</reference>
<organism evidence="13">
    <name type="scientific">Eremomyces bilateralis CBS 781.70</name>
    <dbReference type="NCBI Taxonomy" id="1392243"/>
    <lineage>
        <taxon>Eukaryota</taxon>
        <taxon>Fungi</taxon>
        <taxon>Dikarya</taxon>
        <taxon>Ascomycota</taxon>
        <taxon>Pezizomycotina</taxon>
        <taxon>Dothideomycetes</taxon>
        <taxon>Dothideomycetes incertae sedis</taxon>
        <taxon>Eremomycetales</taxon>
        <taxon>Eremomycetaceae</taxon>
        <taxon>Eremomyces</taxon>
    </lineage>
</organism>
<comment type="similarity">
    <text evidence="2">Belongs to the cutinase family.</text>
</comment>
<evidence type="ECO:0000313" key="13">
    <source>
        <dbReference type="EMBL" id="KAF1814107.1"/>
    </source>
</evidence>
<keyword evidence="4" id="KW-0719">Serine esterase</keyword>
<feature type="active site" description="Proton donor/acceptor" evidence="10">
    <location>
        <position position="198"/>
    </location>
</feature>
<dbReference type="InterPro" id="IPR029058">
    <property type="entry name" value="AB_hydrolase_fold"/>
</dbReference>
<dbReference type="InterPro" id="IPR011150">
    <property type="entry name" value="Cutinase_monf"/>
</dbReference>
<evidence type="ECO:0000256" key="4">
    <source>
        <dbReference type="ARBA" id="ARBA00022487"/>
    </source>
</evidence>
<dbReference type="RefSeq" id="XP_033535738.1">
    <property type="nucleotide sequence ID" value="XM_033674791.1"/>
</dbReference>
<evidence type="ECO:0000256" key="3">
    <source>
        <dbReference type="ARBA" id="ARBA00013095"/>
    </source>
</evidence>
<dbReference type="InterPro" id="IPR043579">
    <property type="entry name" value="CUTINASE_2"/>
</dbReference>
<feature type="active site" evidence="10">
    <location>
        <position position="185"/>
    </location>
</feature>
<dbReference type="GeneID" id="54415361"/>
<dbReference type="GO" id="GO:0005576">
    <property type="term" value="C:extracellular region"/>
    <property type="evidence" value="ECO:0007669"/>
    <property type="project" value="UniProtKB-SubCell"/>
</dbReference>
<evidence type="ECO:0000256" key="12">
    <source>
        <dbReference type="SAM" id="SignalP"/>
    </source>
</evidence>
<dbReference type="Proteomes" id="UP000504638">
    <property type="component" value="Unplaced"/>
</dbReference>
<dbReference type="EC" id="3.1.1.74" evidence="3"/>
<dbReference type="PANTHER" id="PTHR48250">
    <property type="entry name" value="CUTINASE 2-RELATED"/>
    <property type="match status" value="1"/>
</dbReference>
<evidence type="ECO:0000256" key="8">
    <source>
        <dbReference type="ARBA" id="ARBA00023157"/>
    </source>
</evidence>
<evidence type="ECO:0000313" key="15">
    <source>
        <dbReference type="RefSeq" id="XP_033535738.1"/>
    </source>
</evidence>
<feature type="disulfide bond" evidence="11">
    <location>
        <begin position="181"/>
        <end position="188"/>
    </location>
</feature>
<evidence type="ECO:0000256" key="11">
    <source>
        <dbReference type="PIRSR" id="PIRSR611150-2"/>
    </source>
</evidence>
<gene>
    <name evidence="13 15" type="ORF">P152DRAFT_261277</name>
</gene>
<reference evidence="15" key="3">
    <citation type="submission" date="2025-04" db="UniProtKB">
        <authorList>
            <consortium name="RefSeq"/>
        </authorList>
    </citation>
    <scope>IDENTIFICATION</scope>
    <source>
        <strain evidence="15">CBS 781.70</strain>
    </source>
</reference>
<evidence type="ECO:0000256" key="9">
    <source>
        <dbReference type="ARBA" id="ARBA00034045"/>
    </source>
</evidence>
<dbReference type="InterPro" id="IPR000675">
    <property type="entry name" value="Cutinase/axe"/>
</dbReference>
<feature type="disulfide bond" evidence="11">
    <location>
        <begin position="43"/>
        <end position="119"/>
    </location>
</feature>
<keyword evidence="14" id="KW-1185">Reference proteome</keyword>
<keyword evidence="5" id="KW-0964">Secreted</keyword>
<dbReference type="AlphaFoldDB" id="A0A6G1G7Q5"/>
<dbReference type="SMART" id="SM01110">
    <property type="entry name" value="Cutinase"/>
    <property type="match status" value="1"/>
</dbReference>
<sequence>MKVASILTLLAGIATAAPVAEPVEARQLFGVGMSASEFTEEGCKPVIFIFARGSTEPGNFGFIAGPNTANKLKDIFGKENVAAEGVDYPALLTTNFLPSGGDPTGVRDMKAKLQKATQCDGSIVVAGGYSQGAAITHEAIEDSPSQVVSRIAGVVTFGDTKKLQSRGKIQGIPPENFKIICAIGDLVCSGTLIITVAHLTYMVDGDDAGEFLAQRIRAAQSSGGSSGGSTGGFAESSNSGLGASGGGLFGGLFSGVGQ</sequence>
<evidence type="ECO:0000256" key="5">
    <source>
        <dbReference type="ARBA" id="ARBA00022525"/>
    </source>
</evidence>
<evidence type="ECO:0000256" key="1">
    <source>
        <dbReference type="ARBA" id="ARBA00004613"/>
    </source>
</evidence>
<dbReference type="PROSITE" id="PS00931">
    <property type="entry name" value="CUTINASE_2"/>
    <property type="match status" value="1"/>
</dbReference>
<evidence type="ECO:0000256" key="7">
    <source>
        <dbReference type="ARBA" id="ARBA00022801"/>
    </source>
</evidence>
<feature type="active site" description="Nucleophile" evidence="10">
    <location>
        <position position="130"/>
    </location>
</feature>
<keyword evidence="7" id="KW-0378">Hydrolase</keyword>
<dbReference type="PANTHER" id="PTHR48250:SF3">
    <property type="entry name" value="CUTINASE 1-RELATED"/>
    <property type="match status" value="1"/>
</dbReference>
<protein>
    <recommendedName>
        <fullName evidence="3">cutinase</fullName>
        <ecNumber evidence="3">3.1.1.74</ecNumber>
    </recommendedName>
</protein>
<evidence type="ECO:0000256" key="10">
    <source>
        <dbReference type="PIRSR" id="PIRSR611150-1"/>
    </source>
</evidence>
<evidence type="ECO:0000313" key="14">
    <source>
        <dbReference type="Proteomes" id="UP000504638"/>
    </source>
</evidence>
<dbReference type="GO" id="GO:0016052">
    <property type="term" value="P:carbohydrate catabolic process"/>
    <property type="evidence" value="ECO:0007669"/>
    <property type="project" value="TreeGrafter"/>
</dbReference>
<keyword evidence="6 12" id="KW-0732">Signal</keyword>
<dbReference type="EMBL" id="ML975153">
    <property type="protein sequence ID" value="KAF1814107.1"/>
    <property type="molecule type" value="Genomic_DNA"/>
</dbReference>
<feature type="chain" id="PRO_5044631895" description="cutinase" evidence="12">
    <location>
        <begin position="17"/>
        <end position="258"/>
    </location>
</feature>
<dbReference type="SUPFAM" id="SSF53474">
    <property type="entry name" value="alpha/beta-Hydrolases"/>
    <property type="match status" value="1"/>
</dbReference>
<name>A0A6G1G7Q5_9PEZI</name>
<dbReference type="Pfam" id="PF01083">
    <property type="entry name" value="Cutinase"/>
    <property type="match status" value="1"/>
</dbReference>
<accession>A0A6G1G7Q5</accession>
<keyword evidence="8 11" id="KW-1015">Disulfide bond</keyword>
<proteinExistence type="inferred from homology"/>
<dbReference type="OrthoDB" id="2975078at2759"/>
<dbReference type="GO" id="GO:0050525">
    <property type="term" value="F:cutinase activity"/>
    <property type="evidence" value="ECO:0007669"/>
    <property type="project" value="UniProtKB-EC"/>
</dbReference>
<comment type="subcellular location">
    <subcellularLocation>
        <location evidence="1">Secreted</location>
    </subcellularLocation>
</comment>
<evidence type="ECO:0000256" key="6">
    <source>
        <dbReference type="ARBA" id="ARBA00022729"/>
    </source>
</evidence>
<dbReference type="PRINTS" id="PR00129">
    <property type="entry name" value="CUTINASE"/>
</dbReference>
<reference evidence="13 15" key="1">
    <citation type="submission" date="2020-01" db="EMBL/GenBank/DDBJ databases">
        <authorList>
            <consortium name="DOE Joint Genome Institute"/>
            <person name="Haridas S."/>
            <person name="Albert R."/>
            <person name="Binder M."/>
            <person name="Bloem J."/>
            <person name="Labutti K."/>
            <person name="Salamov A."/>
            <person name="Andreopoulos B."/>
            <person name="Baker S.E."/>
            <person name="Barry K."/>
            <person name="Bills G."/>
            <person name="Bluhm B.H."/>
            <person name="Cannon C."/>
            <person name="Castanera R."/>
            <person name="Culley D.E."/>
            <person name="Daum C."/>
            <person name="Ezra D."/>
            <person name="Gonzalez J.B."/>
            <person name="Henrissat B."/>
            <person name="Kuo A."/>
            <person name="Liang C."/>
            <person name="Lipzen A."/>
            <person name="Lutzoni F."/>
            <person name="Magnuson J."/>
            <person name="Mondo S."/>
            <person name="Nolan M."/>
            <person name="Ohm R."/>
            <person name="Pangilinan J."/>
            <person name="Park H.-J."/>
            <person name="Ramirez L."/>
            <person name="Alfaro M."/>
            <person name="Sun H."/>
            <person name="Tritt A."/>
            <person name="Yoshinaga Y."/>
            <person name="Zwiers L.-H."/>
            <person name="Turgeon B.G."/>
            <person name="Goodwin S.B."/>
            <person name="Spatafora J.W."/>
            <person name="Crous P.W."/>
            <person name="Grigoriev I.V."/>
        </authorList>
    </citation>
    <scope>NUCLEOTIDE SEQUENCE</scope>
    <source>
        <strain evidence="13 15">CBS 781.70</strain>
    </source>
</reference>
<feature type="signal peptide" evidence="12">
    <location>
        <begin position="1"/>
        <end position="16"/>
    </location>
</feature>
<dbReference type="Gene3D" id="3.40.50.1820">
    <property type="entry name" value="alpha/beta hydrolase"/>
    <property type="match status" value="1"/>
</dbReference>